<dbReference type="EMBL" id="OX465084">
    <property type="protein sequence ID" value="CAI9296422.1"/>
    <property type="molecule type" value="Genomic_DNA"/>
</dbReference>
<feature type="region of interest" description="Disordered" evidence="1">
    <location>
        <begin position="137"/>
        <end position="159"/>
    </location>
</feature>
<evidence type="ECO:0000313" key="3">
    <source>
        <dbReference type="Proteomes" id="UP001177003"/>
    </source>
</evidence>
<protein>
    <submittedName>
        <fullName evidence="2">Uncharacterized protein</fullName>
    </submittedName>
</protein>
<name>A0AA35ZRJ9_LACSI</name>
<accession>A0AA35ZRJ9</accession>
<dbReference type="Proteomes" id="UP001177003">
    <property type="component" value="Chromosome 8"/>
</dbReference>
<dbReference type="AlphaFoldDB" id="A0AA35ZRJ9"/>
<sequence length="159" mass="18076">MKSPKILNPSLFSYIRFDLFSNISSPSSPPLTHLHYLQTTPTLQDCTTTMSRRRGCTSISNDVLQPSLLITTPSVPTQIPRTAAPNLLLQRKQRSIILPLPVVPPPNHPRLKFLRTDSRRYVYVIRLEQGRNPMHRRARSLGRNPMGVQDLGKTCTSHR</sequence>
<evidence type="ECO:0000256" key="1">
    <source>
        <dbReference type="SAM" id="MobiDB-lite"/>
    </source>
</evidence>
<gene>
    <name evidence="2" type="ORF">LSALG_LOCUS35291</name>
</gene>
<keyword evidence="3" id="KW-1185">Reference proteome</keyword>
<proteinExistence type="predicted"/>
<evidence type="ECO:0000313" key="2">
    <source>
        <dbReference type="EMBL" id="CAI9296422.1"/>
    </source>
</evidence>
<reference evidence="2" key="1">
    <citation type="submission" date="2023-04" db="EMBL/GenBank/DDBJ databases">
        <authorList>
            <person name="Vijverberg K."/>
            <person name="Xiong W."/>
            <person name="Schranz E."/>
        </authorList>
    </citation>
    <scope>NUCLEOTIDE SEQUENCE</scope>
</reference>
<organism evidence="2 3">
    <name type="scientific">Lactuca saligna</name>
    <name type="common">Willowleaf lettuce</name>
    <dbReference type="NCBI Taxonomy" id="75948"/>
    <lineage>
        <taxon>Eukaryota</taxon>
        <taxon>Viridiplantae</taxon>
        <taxon>Streptophyta</taxon>
        <taxon>Embryophyta</taxon>
        <taxon>Tracheophyta</taxon>
        <taxon>Spermatophyta</taxon>
        <taxon>Magnoliopsida</taxon>
        <taxon>eudicotyledons</taxon>
        <taxon>Gunneridae</taxon>
        <taxon>Pentapetalae</taxon>
        <taxon>asterids</taxon>
        <taxon>campanulids</taxon>
        <taxon>Asterales</taxon>
        <taxon>Asteraceae</taxon>
        <taxon>Cichorioideae</taxon>
        <taxon>Cichorieae</taxon>
        <taxon>Lactucinae</taxon>
        <taxon>Lactuca</taxon>
    </lineage>
</organism>